<dbReference type="GO" id="GO:0000287">
    <property type="term" value="F:magnesium ion binding"/>
    <property type="evidence" value="ECO:0007669"/>
    <property type="project" value="UniProtKB-UniRule"/>
</dbReference>
<dbReference type="InterPro" id="IPR023031">
    <property type="entry name" value="OPRT"/>
</dbReference>
<keyword evidence="6" id="KW-0460">Magnesium</keyword>
<evidence type="ECO:0000256" key="5">
    <source>
        <dbReference type="ARBA" id="ARBA00022975"/>
    </source>
</evidence>
<comment type="function">
    <text evidence="6">Catalyzes the transfer of a ribosyl phosphate group from 5-phosphoribose 1-diphosphate to orotate, leading to the formation of orotidine monophosphate (OMP).</text>
</comment>
<comment type="similarity">
    <text evidence="6">Belongs to the purine/pyrimidine phosphoribosyltransferase family. PyrE subfamily.</text>
</comment>
<evidence type="ECO:0000256" key="4">
    <source>
        <dbReference type="ARBA" id="ARBA00022679"/>
    </source>
</evidence>
<reference evidence="8 9" key="1">
    <citation type="submission" date="2016-07" db="EMBL/GenBank/DDBJ databases">
        <title>Draft genome sequence of Methyloligella halotolerans C2T (VKM B-2706T=CCUG 61687T=DSM 25045T), a halotolerant polyhydroxybutyrate accumulating methylotroph.</title>
        <authorList>
            <person name="Vasilenko O.V."/>
            <person name="Doronina N.V."/>
            <person name="Poroshina M.N."/>
            <person name="Tarlachkov S.V."/>
            <person name="Trotsenko Y.A."/>
        </authorList>
    </citation>
    <scope>NUCLEOTIDE SEQUENCE [LARGE SCALE GENOMIC DNA]</scope>
    <source>
        <strain evidence="8 9">VKM B-2706</strain>
    </source>
</reference>
<dbReference type="InterPro" id="IPR004467">
    <property type="entry name" value="Or_phspho_trans_dom"/>
</dbReference>
<dbReference type="GO" id="GO:0044205">
    <property type="term" value="P:'de novo' UMP biosynthetic process"/>
    <property type="evidence" value="ECO:0007669"/>
    <property type="project" value="UniProtKB-UniRule"/>
</dbReference>
<comment type="cofactor">
    <cofactor evidence="6">
        <name>Mg(2+)</name>
        <dbReference type="ChEBI" id="CHEBI:18420"/>
    </cofactor>
</comment>
<evidence type="ECO:0000313" key="8">
    <source>
        <dbReference type="EMBL" id="ODA67910.1"/>
    </source>
</evidence>
<feature type="binding site" evidence="6">
    <location>
        <position position="168"/>
    </location>
    <ligand>
        <name>orotate</name>
        <dbReference type="ChEBI" id="CHEBI:30839"/>
    </ligand>
</feature>
<feature type="binding site" evidence="6">
    <location>
        <position position="140"/>
    </location>
    <ligand>
        <name>orotate</name>
        <dbReference type="ChEBI" id="CHEBI:30839"/>
    </ligand>
</feature>
<feature type="binding site" description="in other chain" evidence="6">
    <location>
        <begin position="136"/>
        <end position="144"/>
    </location>
    <ligand>
        <name>5-phospho-alpha-D-ribose 1-diphosphate</name>
        <dbReference type="ChEBI" id="CHEBI:58017"/>
        <note>ligand shared between dimeric partners</note>
    </ligand>
</feature>
<feature type="binding site" evidence="6">
    <location>
        <position position="112"/>
    </location>
    <ligand>
        <name>5-phospho-alpha-D-ribose 1-diphosphate</name>
        <dbReference type="ChEBI" id="CHEBI:58017"/>
        <note>ligand shared between dimeric partners</note>
    </ligand>
</feature>
<dbReference type="HAMAP" id="MF_01208">
    <property type="entry name" value="PyrE"/>
    <property type="match status" value="1"/>
</dbReference>
<keyword evidence="3 6" id="KW-0328">Glycosyltransferase</keyword>
<dbReference type="InterPro" id="IPR029057">
    <property type="entry name" value="PRTase-like"/>
</dbReference>
<dbReference type="PANTHER" id="PTHR19278">
    <property type="entry name" value="OROTATE PHOSPHORIBOSYLTRANSFERASE"/>
    <property type="match status" value="1"/>
</dbReference>
<dbReference type="EC" id="2.4.2.10" evidence="2 6"/>
<dbReference type="InterPro" id="IPR000836">
    <property type="entry name" value="PRTase_dom"/>
</dbReference>
<dbReference type="EMBL" id="MASI01000002">
    <property type="protein sequence ID" value="ODA67910.1"/>
    <property type="molecule type" value="Genomic_DNA"/>
</dbReference>
<feature type="domain" description="Phosphoribosyltransferase" evidence="7">
    <location>
        <begin position="72"/>
        <end position="174"/>
    </location>
</feature>
<organism evidence="8 9">
    <name type="scientific">Methyloligella halotolerans</name>
    <dbReference type="NCBI Taxonomy" id="1177755"/>
    <lineage>
        <taxon>Bacteria</taxon>
        <taxon>Pseudomonadati</taxon>
        <taxon>Pseudomonadota</taxon>
        <taxon>Alphaproteobacteria</taxon>
        <taxon>Hyphomicrobiales</taxon>
        <taxon>Hyphomicrobiaceae</taxon>
        <taxon>Methyloligella</taxon>
    </lineage>
</organism>
<keyword evidence="5 6" id="KW-0665">Pyrimidine biosynthesis</keyword>
<dbReference type="Gene3D" id="3.40.50.2020">
    <property type="match status" value="1"/>
</dbReference>
<feature type="binding site" evidence="6">
    <location>
        <position position="106"/>
    </location>
    <ligand>
        <name>5-phospho-alpha-D-ribose 1-diphosphate</name>
        <dbReference type="ChEBI" id="CHEBI:58017"/>
        <note>ligand shared between dimeric partners</note>
    </ligand>
</feature>
<dbReference type="CDD" id="cd06223">
    <property type="entry name" value="PRTases_typeI"/>
    <property type="match status" value="1"/>
</dbReference>
<comment type="pathway">
    <text evidence="1 6">Pyrimidine metabolism; UMP biosynthesis via de novo pathway; UMP from orotate: step 1/2.</text>
</comment>
<dbReference type="GO" id="GO:0004588">
    <property type="term" value="F:orotate phosphoribosyltransferase activity"/>
    <property type="evidence" value="ECO:0007669"/>
    <property type="project" value="UniProtKB-UniRule"/>
</dbReference>
<evidence type="ECO:0000256" key="1">
    <source>
        <dbReference type="ARBA" id="ARBA00004889"/>
    </source>
</evidence>
<sequence>MPLKAKERDAAAERARLMEIIRERSYAFGVSVTLASGRQSNTYFNMKPTMLHPEGAFLSAALLLDEISKLDADYVGGLELGAVPIAAAVTARSFALGHPLPALIMRKKAKDHGTRQRLEGLTADESLEGKRIVVVEDVTTSGGSALQAVEAVREMGGKVEHVVTVLDREEGATEALKEHGIALISIFQQTDFTG</sequence>
<comment type="catalytic activity">
    <reaction evidence="6">
        <text>orotidine 5'-phosphate + diphosphate = orotate + 5-phospho-alpha-D-ribose 1-diphosphate</text>
        <dbReference type="Rhea" id="RHEA:10380"/>
        <dbReference type="ChEBI" id="CHEBI:30839"/>
        <dbReference type="ChEBI" id="CHEBI:33019"/>
        <dbReference type="ChEBI" id="CHEBI:57538"/>
        <dbReference type="ChEBI" id="CHEBI:58017"/>
        <dbReference type="EC" id="2.4.2.10"/>
    </reaction>
</comment>
<name>A0A1E2S0I5_9HYPH</name>
<dbReference type="STRING" id="1177755.A7A08_01077"/>
<dbReference type="PANTHER" id="PTHR19278:SF9">
    <property type="entry name" value="URIDINE 5'-MONOPHOSPHATE SYNTHASE"/>
    <property type="match status" value="1"/>
</dbReference>
<protein>
    <recommendedName>
        <fullName evidence="2 6">Orotate phosphoribosyltransferase</fullName>
        <shortName evidence="6">OPRT</shortName>
        <shortName evidence="6">OPRTase</shortName>
        <ecNumber evidence="2 6">2.4.2.10</ecNumber>
    </recommendedName>
</protein>
<accession>A0A1E2S0I5</accession>
<dbReference type="PATRIC" id="fig|1177755.3.peg.1080"/>
<comment type="subunit">
    <text evidence="6">Homodimer.</text>
</comment>
<evidence type="ECO:0000259" key="7">
    <source>
        <dbReference type="Pfam" id="PF00156"/>
    </source>
</evidence>
<dbReference type="Proteomes" id="UP000095087">
    <property type="component" value="Unassembled WGS sequence"/>
</dbReference>
<feature type="binding site" evidence="6">
    <location>
        <position position="110"/>
    </location>
    <ligand>
        <name>5-phospho-alpha-D-ribose 1-diphosphate</name>
        <dbReference type="ChEBI" id="CHEBI:58017"/>
        <note>ligand shared between dimeric partners</note>
    </ligand>
</feature>
<evidence type="ECO:0000256" key="2">
    <source>
        <dbReference type="ARBA" id="ARBA00011971"/>
    </source>
</evidence>
<dbReference type="SUPFAM" id="SSF53271">
    <property type="entry name" value="PRTase-like"/>
    <property type="match status" value="1"/>
</dbReference>
<evidence type="ECO:0000256" key="3">
    <source>
        <dbReference type="ARBA" id="ARBA00022676"/>
    </source>
</evidence>
<comment type="caution">
    <text evidence="8">The sequence shown here is derived from an EMBL/GenBank/DDBJ whole genome shotgun (WGS) entry which is preliminary data.</text>
</comment>
<feature type="binding site" description="in other chain" evidence="6">
    <location>
        <position position="107"/>
    </location>
    <ligand>
        <name>5-phospho-alpha-D-ribose 1-diphosphate</name>
        <dbReference type="ChEBI" id="CHEBI:58017"/>
        <note>ligand shared between dimeric partners</note>
    </ligand>
</feature>
<dbReference type="NCBIfam" id="TIGR00336">
    <property type="entry name" value="pyrE"/>
    <property type="match status" value="1"/>
</dbReference>
<dbReference type="GO" id="GO:0019856">
    <property type="term" value="P:pyrimidine nucleobase biosynthetic process"/>
    <property type="evidence" value="ECO:0007669"/>
    <property type="project" value="TreeGrafter"/>
</dbReference>
<evidence type="ECO:0000313" key="9">
    <source>
        <dbReference type="Proteomes" id="UP000095087"/>
    </source>
</evidence>
<proteinExistence type="inferred from homology"/>
<keyword evidence="4 6" id="KW-0808">Transferase</keyword>
<keyword evidence="9" id="KW-1185">Reference proteome</keyword>
<dbReference type="UniPathway" id="UPA00070">
    <property type="reaction ID" value="UER00119"/>
</dbReference>
<evidence type="ECO:0000256" key="6">
    <source>
        <dbReference type="HAMAP-Rule" id="MF_01208"/>
    </source>
</evidence>
<comment type="caution">
    <text evidence="6">Lacks conserved residue(s) required for the propagation of feature annotation.</text>
</comment>
<dbReference type="Pfam" id="PF00156">
    <property type="entry name" value="Pribosyltran"/>
    <property type="match status" value="1"/>
</dbReference>
<gene>
    <name evidence="6" type="primary">pyrE</name>
    <name evidence="8" type="ORF">A7A08_01077</name>
</gene>
<dbReference type="AlphaFoldDB" id="A0A1E2S0I5"/>